<feature type="transmembrane region" description="Helical" evidence="1">
    <location>
        <begin position="70"/>
        <end position="87"/>
    </location>
</feature>
<dbReference type="Proteomes" id="UP001165524">
    <property type="component" value="Unassembled WGS sequence"/>
</dbReference>
<evidence type="ECO:0000313" key="4">
    <source>
        <dbReference type="Proteomes" id="UP001165524"/>
    </source>
</evidence>
<proteinExistence type="predicted"/>
<organism evidence="3 4">
    <name type="scientific">Alcanivorax quisquiliarum</name>
    <dbReference type="NCBI Taxonomy" id="2933565"/>
    <lineage>
        <taxon>Bacteria</taxon>
        <taxon>Pseudomonadati</taxon>
        <taxon>Pseudomonadota</taxon>
        <taxon>Gammaproteobacteria</taxon>
        <taxon>Oceanospirillales</taxon>
        <taxon>Alcanivoracaceae</taxon>
        <taxon>Alcanivorax</taxon>
    </lineage>
</organism>
<protein>
    <recommendedName>
        <fullName evidence="5">MYXO-CTERM domain-containing protein</fullName>
    </recommendedName>
</protein>
<feature type="signal peptide" evidence="2">
    <location>
        <begin position="1"/>
        <end position="46"/>
    </location>
</feature>
<keyword evidence="1" id="KW-1133">Transmembrane helix</keyword>
<keyword evidence="1" id="KW-0812">Transmembrane</keyword>
<dbReference type="InterPro" id="IPR006311">
    <property type="entry name" value="TAT_signal"/>
</dbReference>
<dbReference type="RefSeq" id="WP_246951051.1">
    <property type="nucleotide sequence ID" value="NZ_JALKII010000003.1"/>
</dbReference>
<evidence type="ECO:0000256" key="2">
    <source>
        <dbReference type="SAM" id="SignalP"/>
    </source>
</evidence>
<evidence type="ECO:0008006" key="5">
    <source>
        <dbReference type="Google" id="ProtNLM"/>
    </source>
</evidence>
<evidence type="ECO:0000256" key="1">
    <source>
        <dbReference type="SAM" id="Phobius"/>
    </source>
</evidence>
<feature type="chain" id="PRO_5047174792" description="MYXO-CTERM domain-containing protein" evidence="2">
    <location>
        <begin position="47"/>
        <end position="91"/>
    </location>
</feature>
<dbReference type="PROSITE" id="PS51318">
    <property type="entry name" value="TAT"/>
    <property type="match status" value="1"/>
</dbReference>
<sequence length="91" mass="9854">MNAATSSNIPVRRSLTRRRSLARVSAAALLGLTLSFAPVAVPQAQAANASVQAMEREAAERAERRRPFMVLFPAGVAVLTLVLVLTVKRRR</sequence>
<name>A0ABT0E6N1_9GAMM</name>
<reference evidence="3" key="1">
    <citation type="submission" date="2022-04" db="EMBL/GenBank/DDBJ databases">
        <title>Alcanivorax sp. CY1518 draft genome sequence.</title>
        <authorList>
            <person name="Zhao G."/>
            <person name="An M."/>
        </authorList>
    </citation>
    <scope>NUCLEOTIDE SEQUENCE</scope>
    <source>
        <strain evidence="3">CY1518</strain>
    </source>
</reference>
<accession>A0ABT0E6N1</accession>
<keyword evidence="1" id="KW-0472">Membrane</keyword>
<keyword evidence="4" id="KW-1185">Reference proteome</keyword>
<keyword evidence="2" id="KW-0732">Signal</keyword>
<dbReference type="EMBL" id="JALKII010000003">
    <property type="protein sequence ID" value="MCK0537489.1"/>
    <property type="molecule type" value="Genomic_DNA"/>
</dbReference>
<gene>
    <name evidence="3" type="ORF">MU846_07170</name>
</gene>
<evidence type="ECO:0000313" key="3">
    <source>
        <dbReference type="EMBL" id="MCK0537489.1"/>
    </source>
</evidence>
<comment type="caution">
    <text evidence="3">The sequence shown here is derived from an EMBL/GenBank/DDBJ whole genome shotgun (WGS) entry which is preliminary data.</text>
</comment>